<dbReference type="OrthoDB" id="5560686at2759"/>
<dbReference type="InterPro" id="IPR051760">
    <property type="entry name" value="KMT5A"/>
</dbReference>
<name>V4C212_LOTGI</name>
<comment type="subcellular location">
    <subcellularLocation>
        <location evidence="2">Chromosome</location>
    </subcellularLocation>
    <subcellularLocation>
        <location evidence="1">Nucleus</location>
    </subcellularLocation>
</comment>
<dbReference type="CTD" id="20231438"/>
<organism evidence="15 16">
    <name type="scientific">Lottia gigantea</name>
    <name type="common">Giant owl limpet</name>
    <dbReference type="NCBI Taxonomy" id="225164"/>
    <lineage>
        <taxon>Eukaryota</taxon>
        <taxon>Metazoa</taxon>
        <taxon>Spiralia</taxon>
        <taxon>Lophotrochozoa</taxon>
        <taxon>Mollusca</taxon>
        <taxon>Gastropoda</taxon>
        <taxon>Patellogastropoda</taxon>
        <taxon>Lottioidea</taxon>
        <taxon>Lottiidae</taxon>
        <taxon>Lottia</taxon>
    </lineage>
</organism>
<dbReference type="CDD" id="cd10528">
    <property type="entry name" value="SET_SETD8"/>
    <property type="match status" value="1"/>
</dbReference>
<accession>V4C212</accession>
<dbReference type="EC" id="2.1.1.361" evidence="3"/>
<dbReference type="GO" id="GO:0032259">
    <property type="term" value="P:methylation"/>
    <property type="evidence" value="ECO:0007669"/>
    <property type="project" value="UniProtKB-KW"/>
</dbReference>
<keyword evidence="4" id="KW-0158">Chromosome</keyword>
<dbReference type="InterPro" id="IPR016858">
    <property type="entry name" value="KMT5A-like"/>
</dbReference>
<dbReference type="PANTHER" id="PTHR46167">
    <property type="entry name" value="N-LYSINE METHYLTRANSFERASE KMT5A"/>
    <property type="match status" value="1"/>
</dbReference>
<evidence type="ECO:0000256" key="2">
    <source>
        <dbReference type="ARBA" id="ARBA00004286"/>
    </source>
</evidence>
<dbReference type="InterPro" id="IPR046341">
    <property type="entry name" value="SET_dom_sf"/>
</dbReference>
<proteinExistence type="predicted"/>
<dbReference type="InterPro" id="IPR001214">
    <property type="entry name" value="SET_dom"/>
</dbReference>
<dbReference type="AlphaFoldDB" id="V4C212"/>
<dbReference type="PROSITE" id="PS50280">
    <property type="entry name" value="SET"/>
    <property type="match status" value="1"/>
</dbReference>
<keyword evidence="10" id="KW-0804">Transcription</keyword>
<keyword evidence="11" id="KW-0539">Nucleus</keyword>
<keyword evidence="13" id="KW-0732">Signal</keyword>
<dbReference type="GO" id="GO:0005634">
    <property type="term" value="C:nucleus"/>
    <property type="evidence" value="ECO:0007669"/>
    <property type="project" value="UniProtKB-SubCell"/>
</dbReference>
<dbReference type="GO" id="GO:0006357">
    <property type="term" value="P:regulation of transcription by RNA polymerase II"/>
    <property type="evidence" value="ECO:0007669"/>
    <property type="project" value="TreeGrafter"/>
</dbReference>
<dbReference type="OMA" id="NHSILRP"/>
<evidence type="ECO:0000256" key="5">
    <source>
        <dbReference type="ARBA" id="ARBA00022603"/>
    </source>
</evidence>
<dbReference type="GO" id="GO:0043516">
    <property type="term" value="P:regulation of DNA damage response, signal transduction by p53 class mediator"/>
    <property type="evidence" value="ECO:0007669"/>
    <property type="project" value="TreeGrafter"/>
</dbReference>
<dbReference type="RefSeq" id="XP_009054021.1">
    <property type="nucleotide sequence ID" value="XM_009055773.1"/>
</dbReference>
<dbReference type="GO" id="GO:0140944">
    <property type="term" value="F:histone H4K20 monomethyltransferase activity"/>
    <property type="evidence" value="ECO:0007669"/>
    <property type="project" value="UniProtKB-EC"/>
</dbReference>
<evidence type="ECO:0000256" key="8">
    <source>
        <dbReference type="ARBA" id="ARBA00022853"/>
    </source>
</evidence>
<dbReference type="PROSITE" id="PS51571">
    <property type="entry name" value="SAM_MT43_PR_SET"/>
    <property type="match status" value="1"/>
</dbReference>
<evidence type="ECO:0000256" key="13">
    <source>
        <dbReference type="SAM" id="SignalP"/>
    </source>
</evidence>
<protein>
    <recommendedName>
        <fullName evidence="3">[histone H4]-lysine(20) N-methyltransferase</fullName>
        <ecNumber evidence="3">2.1.1.361</ecNumber>
    </recommendedName>
</protein>
<dbReference type="HOGENOM" id="CLU_047978_2_1_1"/>
<dbReference type="InterPro" id="IPR047266">
    <property type="entry name" value="KMT5A-like_SET"/>
</dbReference>
<keyword evidence="16" id="KW-1185">Reference proteome</keyword>
<keyword evidence="5" id="KW-0489">Methyltransferase</keyword>
<gene>
    <name evidence="15" type="ORF">LOTGIDRAFT_117025</name>
</gene>
<dbReference type="SMART" id="SM00317">
    <property type="entry name" value="SET"/>
    <property type="match status" value="1"/>
</dbReference>
<evidence type="ECO:0000256" key="3">
    <source>
        <dbReference type="ARBA" id="ARBA00012187"/>
    </source>
</evidence>
<evidence type="ECO:0000313" key="16">
    <source>
        <dbReference type="Proteomes" id="UP000030746"/>
    </source>
</evidence>
<evidence type="ECO:0000256" key="4">
    <source>
        <dbReference type="ARBA" id="ARBA00022454"/>
    </source>
</evidence>
<dbReference type="KEGG" id="lgi:LOTGIDRAFT_117025"/>
<keyword evidence="7" id="KW-0949">S-adenosyl-L-methionine</keyword>
<keyword evidence="8" id="KW-0156">Chromatin regulator</keyword>
<evidence type="ECO:0000256" key="10">
    <source>
        <dbReference type="ARBA" id="ARBA00023163"/>
    </source>
</evidence>
<dbReference type="EMBL" id="KB201656">
    <property type="protein sequence ID" value="ESO95519.1"/>
    <property type="molecule type" value="Genomic_DNA"/>
</dbReference>
<dbReference type="SUPFAM" id="SSF82199">
    <property type="entry name" value="SET domain"/>
    <property type="match status" value="1"/>
</dbReference>
<dbReference type="GO" id="GO:0005700">
    <property type="term" value="C:polytene chromosome"/>
    <property type="evidence" value="ECO:0007669"/>
    <property type="project" value="TreeGrafter"/>
</dbReference>
<evidence type="ECO:0000259" key="14">
    <source>
        <dbReference type="PROSITE" id="PS50280"/>
    </source>
</evidence>
<evidence type="ECO:0000256" key="7">
    <source>
        <dbReference type="ARBA" id="ARBA00022691"/>
    </source>
</evidence>
<feature type="chain" id="PRO_5004717867" description="[histone H4]-lysine(20) N-methyltransferase" evidence="13">
    <location>
        <begin position="18"/>
        <end position="198"/>
    </location>
</feature>
<keyword evidence="6" id="KW-0808">Transferase</keyword>
<dbReference type="Gene3D" id="2.170.270.10">
    <property type="entry name" value="SET domain"/>
    <property type="match status" value="1"/>
</dbReference>
<dbReference type="GeneID" id="20231438"/>
<sequence>MVILLLYWYLFYRKVESDITTTNKTITDYFPVRRSGRRCKSELEKERMIEYEDKVLTYCEDGLEVVKMEDKGRGVVATKMFKKGDFVVEYAGDLIDLAESKDREMFYGMSTKFGCYMYYFNLKGKHYCIDATAESGKLGRLLNHSRISFNCCTKLIEIKNTPYLIIIASRDIVKGEELLYDYGDRSKESLEAHPWLKL</sequence>
<keyword evidence="9" id="KW-0805">Transcription regulation</keyword>
<feature type="domain" description="SET" evidence="14">
    <location>
        <begin position="61"/>
        <end position="183"/>
    </location>
</feature>
<evidence type="ECO:0000256" key="9">
    <source>
        <dbReference type="ARBA" id="ARBA00023015"/>
    </source>
</evidence>
<evidence type="ECO:0000256" key="1">
    <source>
        <dbReference type="ARBA" id="ARBA00004123"/>
    </source>
</evidence>
<dbReference type="Proteomes" id="UP000030746">
    <property type="component" value="Unassembled WGS sequence"/>
</dbReference>
<evidence type="ECO:0000256" key="12">
    <source>
        <dbReference type="ARBA" id="ARBA00047784"/>
    </source>
</evidence>
<dbReference type="STRING" id="225164.V4C212"/>
<reference evidence="15 16" key="1">
    <citation type="journal article" date="2013" name="Nature">
        <title>Insights into bilaterian evolution from three spiralian genomes.</title>
        <authorList>
            <person name="Simakov O."/>
            <person name="Marletaz F."/>
            <person name="Cho S.J."/>
            <person name="Edsinger-Gonzales E."/>
            <person name="Havlak P."/>
            <person name="Hellsten U."/>
            <person name="Kuo D.H."/>
            <person name="Larsson T."/>
            <person name="Lv J."/>
            <person name="Arendt D."/>
            <person name="Savage R."/>
            <person name="Osoegawa K."/>
            <person name="de Jong P."/>
            <person name="Grimwood J."/>
            <person name="Chapman J.A."/>
            <person name="Shapiro H."/>
            <person name="Aerts A."/>
            <person name="Otillar R.P."/>
            <person name="Terry A.Y."/>
            <person name="Boore J.L."/>
            <person name="Grigoriev I.V."/>
            <person name="Lindberg D.R."/>
            <person name="Seaver E.C."/>
            <person name="Weisblat D.A."/>
            <person name="Putnam N.H."/>
            <person name="Rokhsar D.S."/>
        </authorList>
    </citation>
    <scope>NUCLEOTIDE SEQUENCE [LARGE SCALE GENOMIC DNA]</scope>
</reference>
<evidence type="ECO:0000313" key="15">
    <source>
        <dbReference type="EMBL" id="ESO95519.1"/>
    </source>
</evidence>
<comment type="catalytic activity">
    <reaction evidence="12">
        <text>L-lysyl(20)-[histone H4] + S-adenosyl-L-methionine = N(6)-methyl-L-lysyl(20)-[histone H4] + S-adenosyl-L-homocysteine + H(+)</text>
        <dbReference type="Rhea" id="RHEA:60344"/>
        <dbReference type="Rhea" id="RHEA-COMP:15554"/>
        <dbReference type="Rhea" id="RHEA-COMP:15555"/>
        <dbReference type="ChEBI" id="CHEBI:15378"/>
        <dbReference type="ChEBI" id="CHEBI:29969"/>
        <dbReference type="ChEBI" id="CHEBI:57856"/>
        <dbReference type="ChEBI" id="CHEBI:59789"/>
        <dbReference type="ChEBI" id="CHEBI:61929"/>
        <dbReference type="EC" id="2.1.1.361"/>
    </reaction>
</comment>
<feature type="signal peptide" evidence="13">
    <location>
        <begin position="1"/>
        <end position="17"/>
    </location>
</feature>
<dbReference type="Pfam" id="PF00856">
    <property type="entry name" value="SET"/>
    <property type="match status" value="1"/>
</dbReference>
<evidence type="ECO:0000256" key="11">
    <source>
        <dbReference type="ARBA" id="ARBA00023242"/>
    </source>
</evidence>
<dbReference type="PANTHER" id="PTHR46167:SF1">
    <property type="entry name" value="N-LYSINE METHYLTRANSFERASE KMT5A"/>
    <property type="match status" value="1"/>
</dbReference>
<evidence type="ECO:0000256" key="6">
    <source>
        <dbReference type="ARBA" id="ARBA00022679"/>
    </source>
</evidence>